<evidence type="ECO:0000256" key="2">
    <source>
        <dbReference type="ARBA" id="ARBA00006490"/>
    </source>
</evidence>
<evidence type="ECO:0000256" key="8">
    <source>
        <dbReference type="ARBA" id="ARBA00023014"/>
    </source>
</evidence>
<dbReference type="EC" id="2.8.1.7" evidence="3"/>
<evidence type="ECO:0000256" key="6">
    <source>
        <dbReference type="ARBA" id="ARBA00022898"/>
    </source>
</evidence>
<gene>
    <name evidence="12" type="ORF">WMO37_13490</name>
</gene>
<dbReference type="InterPro" id="IPR020578">
    <property type="entry name" value="Aminotrans_V_PyrdxlP_BS"/>
</dbReference>
<dbReference type="Gene3D" id="3.90.1150.10">
    <property type="entry name" value="Aspartate Aminotransferase, domain 1"/>
    <property type="match status" value="1"/>
</dbReference>
<dbReference type="InterPro" id="IPR015421">
    <property type="entry name" value="PyrdxlP-dep_Trfase_major"/>
</dbReference>
<dbReference type="SUPFAM" id="SSF53383">
    <property type="entry name" value="PLP-dependent transferases"/>
    <property type="match status" value="1"/>
</dbReference>
<dbReference type="PIRSF" id="PIRSF005572">
    <property type="entry name" value="NifS"/>
    <property type="match status" value="1"/>
</dbReference>
<keyword evidence="6" id="KW-0663">Pyridoxal phosphate</keyword>
<comment type="catalytic activity">
    <reaction evidence="9">
        <text>(sulfur carrier)-H + L-cysteine = (sulfur carrier)-SH + L-alanine</text>
        <dbReference type="Rhea" id="RHEA:43892"/>
        <dbReference type="Rhea" id="RHEA-COMP:14737"/>
        <dbReference type="Rhea" id="RHEA-COMP:14739"/>
        <dbReference type="ChEBI" id="CHEBI:29917"/>
        <dbReference type="ChEBI" id="CHEBI:35235"/>
        <dbReference type="ChEBI" id="CHEBI:57972"/>
        <dbReference type="ChEBI" id="CHEBI:64428"/>
        <dbReference type="EC" id="2.8.1.7"/>
    </reaction>
</comment>
<evidence type="ECO:0000313" key="12">
    <source>
        <dbReference type="EMBL" id="MEQ2556004.1"/>
    </source>
</evidence>
<dbReference type="InterPro" id="IPR015422">
    <property type="entry name" value="PyrdxlP-dep_Trfase_small"/>
</dbReference>
<evidence type="ECO:0000256" key="3">
    <source>
        <dbReference type="ARBA" id="ARBA00012239"/>
    </source>
</evidence>
<keyword evidence="7" id="KW-0408">Iron</keyword>
<accession>A0ABV1H8G1</accession>
<protein>
    <recommendedName>
        <fullName evidence="3">cysteine desulfurase</fullName>
        <ecNumber evidence="3">2.8.1.7</ecNumber>
    </recommendedName>
</protein>
<feature type="domain" description="Aminotransferase class V" evidence="11">
    <location>
        <begin position="9"/>
        <end position="369"/>
    </location>
</feature>
<comment type="cofactor">
    <cofactor evidence="1 10">
        <name>pyridoxal 5'-phosphate</name>
        <dbReference type="ChEBI" id="CHEBI:597326"/>
    </cofactor>
</comment>
<dbReference type="Gene3D" id="1.10.260.50">
    <property type="match status" value="1"/>
</dbReference>
<organism evidence="12 13">
    <name type="scientific">Lachnospira intestinalis</name>
    <dbReference type="NCBI Taxonomy" id="3133158"/>
    <lineage>
        <taxon>Bacteria</taxon>
        <taxon>Bacillati</taxon>
        <taxon>Bacillota</taxon>
        <taxon>Clostridia</taxon>
        <taxon>Lachnospirales</taxon>
        <taxon>Lachnospiraceae</taxon>
        <taxon>Lachnospira</taxon>
    </lineage>
</organism>
<evidence type="ECO:0000256" key="5">
    <source>
        <dbReference type="ARBA" id="ARBA00022723"/>
    </source>
</evidence>
<dbReference type="Proteomes" id="UP001546774">
    <property type="component" value="Unassembled WGS sequence"/>
</dbReference>
<dbReference type="Pfam" id="PF00266">
    <property type="entry name" value="Aminotran_5"/>
    <property type="match status" value="1"/>
</dbReference>
<evidence type="ECO:0000256" key="4">
    <source>
        <dbReference type="ARBA" id="ARBA00022679"/>
    </source>
</evidence>
<proteinExistence type="inferred from homology"/>
<evidence type="ECO:0000256" key="9">
    <source>
        <dbReference type="ARBA" id="ARBA00050776"/>
    </source>
</evidence>
<dbReference type="PANTHER" id="PTHR11601">
    <property type="entry name" value="CYSTEINE DESULFURYLASE FAMILY MEMBER"/>
    <property type="match status" value="1"/>
</dbReference>
<comment type="caution">
    <text evidence="12">The sequence shown here is derived from an EMBL/GenBank/DDBJ whole genome shotgun (WGS) entry which is preliminary data.</text>
</comment>
<comment type="similarity">
    <text evidence="2">Belongs to the class-V pyridoxal-phosphate-dependent aminotransferase family. NifS/IscS subfamily.</text>
</comment>
<keyword evidence="4" id="KW-0808">Transferase</keyword>
<dbReference type="PROSITE" id="PS00595">
    <property type="entry name" value="AA_TRANSFER_CLASS_5"/>
    <property type="match status" value="1"/>
</dbReference>
<evidence type="ECO:0000256" key="7">
    <source>
        <dbReference type="ARBA" id="ARBA00023004"/>
    </source>
</evidence>
<keyword evidence="5" id="KW-0479">Metal-binding</keyword>
<dbReference type="InterPro" id="IPR016454">
    <property type="entry name" value="Cysteine_dSase"/>
</dbReference>
<sequence>MKKGDGSMIYMDNAATTRLHPEVINAMLPYMGKRYANPSGAYTFSADVKNDINNAEAFLAQTIQAKPQEIYITSGGTESDNWAVKIAAEEHRRGHIITTAMEHHAILKSCEAVEKEGFYVTYIRPAENGIVRLTDIQRAVRPDTFLISVMAANNEIGTIQPVAQIGAFARRHRILFHTDAVQAYTNMDIDVNAMQIDMLSTSAHKLNGPKGIGFLYIREGCVKTPFIHGGGQERGMRSGTENTAGIIGFAKAAQTAMANKPVRTQYEMRMRDYMIHRVLTEIPFSRLNGDSRKRLPGNMNFSFQFVDGGTLIVMLDKQGICASAGSACSTGSGMPSHVLKSIGLPDELSFATVRFTINEEITRQEIDYVVNCLKNDIAQLREQSEDYQNFL</sequence>
<evidence type="ECO:0000256" key="1">
    <source>
        <dbReference type="ARBA" id="ARBA00001933"/>
    </source>
</evidence>
<keyword evidence="13" id="KW-1185">Reference proteome</keyword>
<reference evidence="12" key="1">
    <citation type="submission" date="2024-03" db="EMBL/GenBank/DDBJ databases">
        <title>Human intestinal bacterial collection.</title>
        <authorList>
            <person name="Pauvert C."/>
            <person name="Hitch T.C.A."/>
            <person name="Clavel T."/>
        </authorList>
    </citation>
    <scope>NUCLEOTIDE SEQUENCE [LARGE SCALE GENOMIC DNA]</scope>
    <source>
        <strain evidence="12">CLA-AA-H89B</strain>
    </source>
</reference>
<dbReference type="InterPro" id="IPR000192">
    <property type="entry name" value="Aminotrans_V_dom"/>
</dbReference>
<dbReference type="PANTHER" id="PTHR11601:SF34">
    <property type="entry name" value="CYSTEINE DESULFURASE"/>
    <property type="match status" value="1"/>
</dbReference>
<dbReference type="InterPro" id="IPR015424">
    <property type="entry name" value="PyrdxlP-dep_Trfase"/>
</dbReference>
<keyword evidence="8" id="KW-0411">Iron-sulfur</keyword>
<dbReference type="EMBL" id="JBBMFS010000015">
    <property type="protein sequence ID" value="MEQ2556004.1"/>
    <property type="molecule type" value="Genomic_DNA"/>
</dbReference>
<evidence type="ECO:0000259" key="11">
    <source>
        <dbReference type="Pfam" id="PF00266"/>
    </source>
</evidence>
<name>A0ABV1H8G1_9FIRM</name>
<evidence type="ECO:0000256" key="10">
    <source>
        <dbReference type="RuleBase" id="RU004504"/>
    </source>
</evidence>
<evidence type="ECO:0000313" key="13">
    <source>
        <dbReference type="Proteomes" id="UP001546774"/>
    </source>
</evidence>
<dbReference type="Gene3D" id="3.40.640.10">
    <property type="entry name" value="Type I PLP-dependent aspartate aminotransferase-like (Major domain)"/>
    <property type="match status" value="1"/>
</dbReference>